<dbReference type="Proteomes" id="UP001642464">
    <property type="component" value="Unassembled WGS sequence"/>
</dbReference>
<dbReference type="PANTHER" id="PTHR13271:SF34">
    <property type="entry name" value="N-LYSINE METHYLTRANSFERASE SETD6"/>
    <property type="match status" value="1"/>
</dbReference>
<name>A0ABP0SNG2_9DINO</name>
<dbReference type="PANTHER" id="PTHR13271">
    <property type="entry name" value="UNCHARACTERIZED PUTATIVE METHYLTRANSFERASE"/>
    <property type="match status" value="1"/>
</dbReference>
<reference evidence="1 2" key="1">
    <citation type="submission" date="2024-02" db="EMBL/GenBank/DDBJ databases">
        <authorList>
            <person name="Chen Y."/>
            <person name="Shah S."/>
            <person name="Dougan E. K."/>
            <person name="Thang M."/>
            <person name="Chan C."/>
        </authorList>
    </citation>
    <scope>NUCLEOTIDE SEQUENCE [LARGE SCALE GENOMIC DNA]</scope>
</reference>
<accession>A0ABP0SNG2</accession>
<organism evidence="1 2">
    <name type="scientific">Durusdinium trenchii</name>
    <dbReference type="NCBI Taxonomy" id="1381693"/>
    <lineage>
        <taxon>Eukaryota</taxon>
        <taxon>Sar</taxon>
        <taxon>Alveolata</taxon>
        <taxon>Dinophyceae</taxon>
        <taxon>Suessiales</taxon>
        <taxon>Symbiodiniaceae</taxon>
        <taxon>Durusdinium</taxon>
    </lineage>
</organism>
<gene>
    <name evidence="1" type="ORF">SCF082_LOCUS52789</name>
</gene>
<dbReference type="Gene3D" id="3.90.1410.10">
    <property type="entry name" value="set domain protein methyltransferase, domain 1"/>
    <property type="match status" value="1"/>
</dbReference>
<dbReference type="SUPFAM" id="SSF82199">
    <property type="entry name" value="SET domain"/>
    <property type="match status" value="1"/>
</dbReference>
<evidence type="ECO:0000313" key="2">
    <source>
        <dbReference type="Proteomes" id="UP001642464"/>
    </source>
</evidence>
<protein>
    <submittedName>
        <fullName evidence="1">Ribosomal lysine N-methyltransferase set10 (SET domain-containing protein 10)</fullName>
    </submittedName>
</protein>
<evidence type="ECO:0000313" key="1">
    <source>
        <dbReference type="EMBL" id="CAK9113937.1"/>
    </source>
</evidence>
<dbReference type="InterPro" id="IPR050600">
    <property type="entry name" value="SETD3_SETD6_MTase"/>
</dbReference>
<dbReference type="InterPro" id="IPR046341">
    <property type="entry name" value="SET_dom_sf"/>
</dbReference>
<dbReference type="EMBL" id="CAXAMM010044262">
    <property type="protein sequence ID" value="CAK9113937.1"/>
    <property type="molecule type" value="Genomic_DNA"/>
</dbReference>
<sequence length="608" mass="68401">METKVQDFVDWMKRKHSVDVEATRRIEPGELLVRIPISALLTTKAARAAWVTATPEILEVKGEEFLWLYMIWGRKELSCDWYPYLQILPSDPLPWLRSAEALRWLRGTSLETAAEVIAQQEARHAELRASLGEVAGSFEDWLWARHCYLSRSFDQAAFPRSEDWESAAMCPLLDSMNHQPDAEVEARYGEETAGLWLPDTASPYEEGEEVFHLYKGQADNETLLLNYGFALPENPYDVVDHVIFPFEGEAERWEALEAMPSVWCRRGRSVLLRLSEALTSQTLEVPTELLRAAALLRGWDYQEELASCRQKAKVCRWLLEALRHMLQSMAFQEEGKLDVALVNLSGTLGRFAAREALRRAQARKPKAACCILPGHSSISRATAQYALGQFLILHKVAGIVQETATMAMLAARMEKWSVDAVPNTPPAEIKLAENDEEESMLWKKTYIIDCDDFRRCGPAARPFAKRHAAPDPRALQTAENAEVTHDALSKSLQGITAVLREKTDFALCLDLREMRRPAMSDSRTVINWMNEEENSTLLGNHAMITCVMVANSWAGMAISTGTKIIQSLCNPAKPAAVVYTEDARDAFLKESIVKHVASKCDSRSTADE</sequence>
<comment type="caution">
    <text evidence="1">The sequence shown here is derived from an EMBL/GenBank/DDBJ whole genome shotgun (WGS) entry which is preliminary data.</text>
</comment>
<dbReference type="CDD" id="cd10527">
    <property type="entry name" value="SET_LSMT"/>
    <property type="match status" value="1"/>
</dbReference>
<keyword evidence="2" id="KW-1185">Reference proteome</keyword>
<proteinExistence type="predicted"/>